<keyword evidence="1" id="KW-0805">Transcription regulation</keyword>
<dbReference type="Gene3D" id="1.10.10.10">
    <property type="entry name" value="Winged helix-like DNA-binding domain superfamily/Winged helix DNA-binding domain"/>
    <property type="match status" value="1"/>
</dbReference>
<dbReference type="PRINTS" id="PR00598">
    <property type="entry name" value="HTHMARR"/>
</dbReference>
<dbReference type="InterPro" id="IPR036390">
    <property type="entry name" value="WH_DNA-bd_sf"/>
</dbReference>
<feature type="domain" description="HTH marR-type" evidence="4">
    <location>
        <begin position="1"/>
        <end position="144"/>
    </location>
</feature>
<keyword evidence="2" id="KW-0238">DNA-binding</keyword>
<dbReference type="AlphaFoldDB" id="A0A2N4TZ15"/>
<dbReference type="Pfam" id="PF12802">
    <property type="entry name" value="MarR_2"/>
    <property type="match status" value="1"/>
</dbReference>
<dbReference type="InterPro" id="IPR000835">
    <property type="entry name" value="HTH_MarR-typ"/>
</dbReference>
<evidence type="ECO:0000256" key="2">
    <source>
        <dbReference type="ARBA" id="ARBA00023125"/>
    </source>
</evidence>
<comment type="caution">
    <text evidence="5">The sequence shown here is derived from an EMBL/GenBank/DDBJ whole genome shotgun (WGS) entry which is preliminary data.</text>
</comment>
<dbReference type="InterPro" id="IPR036388">
    <property type="entry name" value="WH-like_DNA-bd_sf"/>
</dbReference>
<name>A0A2N4TZ15_9BURK</name>
<evidence type="ECO:0000313" key="5">
    <source>
        <dbReference type="EMBL" id="PLC48013.1"/>
    </source>
</evidence>
<evidence type="ECO:0000259" key="4">
    <source>
        <dbReference type="PROSITE" id="PS50995"/>
    </source>
</evidence>
<dbReference type="InterPro" id="IPR052067">
    <property type="entry name" value="Metal_resp_HTH_trans_reg"/>
</dbReference>
<keyword evidence="6" id="KW-1185">Reference proteome</keyword>
<evidence type="ECO:0000313" key="6">
    <source>
        <dbReference type="Proteomes" id="UP000234190"/>
    </source>
</evidence>
<evidence type="ECO:0000256" key="1">
    <source>
        <dbReference type="ARBA" id="ARBA00023015"/>
    </source>
</evidence>
<sequence>MSSRLDPVPLDRTLTHRLHTWSKLTDRISQAAYVEDAAIPMSEGRCLAAIGAFSPLSVNDLALRSNLDKSQASRAVQSLVNQALVLKSASVTDRRGVVLTLTGKGETVWRRVMKVIARRNREITSCLTATEIEQLETLIDRLVAQAQAVVAGAGHQGD</sequence>
<keyword evidence="3" id="KW-0804">Transcription</keyword>
<dbReference type="EMBL" id="PDNW01000031">
    <property type="protein sequence ID" value="PLC48013.1"/>
    <property type="molecule type" value="Genomic_DNA"/>
</dbReference>
<reference evidence="5 6" key="1">
    <citation type="submission" date="2017-10" db="EMBL/GenBank/DDBJ databases">
        <title>Two draft genome sequences of Pusillimonas sp. strains isolated from a nitrate- and radionuclide-contaminated groundwater in Russia.</title>
        <authorList>
            <person name="Grouzdev D.S."/>
            <person name="Tourova T.P."/>
            <person name="Goeva M.A."/>
            <person name="Babich T.L."/>
            <person name="Sokolova D.S."/>
            <person name="Abdullin R."/>
            <person name="Poltaraus A.B."/>
            <person name="Toshchakov S.V."/>
            <person name="Nazina T.N."/>
        </authorList>
    </citation>
    <scope>NUCLEOTIDE SEQUENCE [LARGE SCALE GENOMIC DNA]</scope>
    <source>
        <strain evidence="5 6">JR1/69-3-13</strain>
    </source>
</reference>
<dbReference type="SMART" id="SM00347">
    <property type="entry name" value="HTH_MARR"/>
    <property type="match status" value="1"/>
</dbReference>
<protein>
    <submittedName>
        <fullName evidence="5">MarR family transcriptional regulator</fullName>
    </submittedName>
</protein>
<organism evidence="5 6">
    <name type="scientific">Pollutimonas subterranea</name>
    <dbReference type="NCBI Taxonomy" id="2045210"/>
    <lineage>
        <taxon>Bacteria</taxon>
        <taxon>Pseudomonadati</taxon>
        <taxon>Pseudomonadota</taxon>
        <taxon>Betaproteobacteria</taxon>
        <taxon>Burkholderiales</taxon>
        <taxon>Alcaligenaceae</taxon>
        <taxon>Pollutimonas</taxon>
    </lineage>
</organism>
<dbReference type="PANTHER" id="PTHR35790">
    <property type="entry name" value="HTH-TYPE TRANSCRIPTIONAL REGULATOR PCHR"/>
    <property type="match status" value="1"/>
</dbReference>
<dbReference type="PROSITE" id="PS50995">
    <property type="entry name" value="HTH_MARR_2"/>
    <property type="match status" value="1"/>
</dbReference>
<dbReference type="GO" id="GO:0003700">
    <property type="term" value="F:DNA-binding transcription factor activity"/>
    <property type="evidence" value="ECO:0007669"/>
    <property type="project" value="InterPro"/>
</dbReference>
<evidence type="ECO:0000256" key="3">
    <source>
        <dbReference type="ARBA" id="ARBA00023163"/>
    </source>
</evidence>
<dbReference type="OrthoDB" id="9090742at2"/>
<dbReference type="SUPFAM" id="SSF46785">
    <property type="entry name" value="Winged helix' DNA-binding domain"/>
    <property type="match status" value="1"/>
</dbReference>
<dbReference type="Proteomes" id="UP000234190">
    <property type="component" value="Unassembled WGS sequence"/>
</dbReference>
<dbReference type="GO" id="GO:0003677">
    <property type="term" value="F:DNA binding"/>
    <property type="evidence" value="ECO:0007669"/>
    <property type="project" value="UniProtKB-KW"/>
</dbReference>
<accession>A0A2N4TZ15</accession>
<dbReference type="PANTHER" id="PTHR35790:SF4">
    <property type="entry name" value="HTH-TYPE TRANSCRIPTIONAL REGULATOR PCHR"/>
    <property type="match status" value="1"/>
</dbReference>
<proteinExistence type="predicted"/>
<gene>
    <name evidence="5" type="ORF">CR159_20375</name>
</gene>